<dbReference type="Proteomes" id="UP000756132">
    <property type="component" value="Chromosome 11"/>
</dbReference>
<protein>
    <recommendedName>
        <fullName evidence="3">Mitochondrial transcription factor 1</fullName>
    </recommendedName>
</protein>
<evidence type="ECO:0000313" key="2">
    <source>
        <dbReference type="Proteomes" id="UP000756132"/>
    </source>
</evidence>
<evidence type="ECO:0000313" key="1">
    <source>
        <dbReference type="EMBL" id="UJO23739.1"/>
    </source>
</evidence>
<dbReference type="RefSeq" id="XP_047768105.1">
    <property type="nucleotide sequence ID" value="XM_047911817.1"/>
</dbReference>
<organism evidence="1 2">
    <name type="scientific">Passalora fulva</name>
    <name type="common">Tomato leaf mold</name>
    <name type="synonym">Cladosporium fulvum</name>
    <dbReference type="NCBI Taxonomy" id="5499"/>
    <lineage>
        <taxon>Eukaryota</taxon>
        <taxon>Fungi</taxon>
        <taxon>Dikarya</taxon>
        <taxon>Ascomycota</taxon>
        <taxon>Pezizomycotina</taxon>
        <taxon>Dothideomycetes</taxon>
        <taxon>Dothideomycetidae</taxon>
        <taxon>Mycosphaerellales</taxon>
        <taxon>Mycosphaerellaceae</taxon>
        <taxon>Fulvia</taxon>
    </lineage>
</organism>
<name>A0A9Q8UV88_PASFU</name>
<proteinExistence type="predicted"/>
<dbReference type="AlphaFoldDB" id="A0A9Q8UV88"/>
<dbReference type="KEGG" id="ffu:CLAFUR5_12669"/>
<dbReference type="GeneID" id="71992547"/>
<sequence>MTGKSGAVRRFIDPNNPVTTALAQTFGGYGAYRKVIKGKSGRARQEPVDAYGHGPRTDIVSEKLCDDVLQYLAPTLKPYKGCTIIDINPGLCMWSKKLHHLLKPKIHVLMEPEELYVDTFIKPLLQQPGSTFKHSSLCGTSSGEFLDNTRSLLDTVDLLPELTKREIDDPGLRQNHPSLLITGNLARKTSRGKGMVVNVVSTAHNVVQNHIWTSLSNELLHRGGLARMLWWIPDHEKGIMIPQRNQYVSGYSVGLNLGAQVSEVVGVKPGITYYRKGGMRETDIKLNERSDGISIESARQVRARMKQAGVRLPTHRTQLQPQDLGPESRKKLKSPLEVYYRSSVEVEKGIDDLESRSQAVLAAVKESRSVYRPEKLYSALDHHLKRIVYPQSLWQPTDEREVNRGRLNRHLGGDTKGKYDMSGGALYGSEMRAALILDLFLCMVNLEAHYCAMREQGENFDALKDRLIKLDEAMRTSYQRDSPNLQQPIELMLDDNISFFSSPQSLAHDRRPYEALQASTEDFWPRSNMALLDIVPHPRDLAVPDIATKLEATKAAQDLVKYLFMYKAATLPWALDRMAANAAQDLLPNVPAVTDPRKGGRLNPHNVRMRVLSDDMLEGLIKAWFEWPFKPETWELALAAGGSGVRDAIAEEEEMTADVTEA</sequence>
<dbReference type="EMBL" id="CP090173">
    <property type="protein sequence ID" value="UJO23739.1"/>
    <property type="molecule type" value="Genomic_DNA"/>
</dbReference>
<dbReference type="OMA" id="VDILDLW"/>
<dbReference type="OrthoDB" id="16079at2759"/>
<evidence type="ECO:0008006" key="3">
    <source>
        <dbReference type="Google" id="ProtNLM"/>
    </source>
</evidence>
<keyword evidence="2" id="KW-1185">Reference proteome</keyword>
<gene>
    <name evidence="1" type="ORF">CLAFUR5_12669</name>
</gene>
<dbReference type="InterPro" id="IPR029063">
    <property type="entry name" value="SAM-dependent_MTases_sf"/>
</dbReference>
<reference evidence="1" key="2">
    <citation type="journal article" date="2022" name="Microb. Genom.">
        <title>A chromosome-scale genome assembly of the tomato pathogen Cladosporium fulvum reveals a compartmentalized genome architecture and the presence of a dispensable chromosome.</title>
        <authorList>
            <person name="Zaccaron A.Z."/>
            <person name="Chen L.H."/>
            <person name="Samaras A."/>
            <person name="Stergiopoulos I."/>
        </authorList>
    </citation>
    <scope>NUCLEOTIDE SEQUENCE</scope>
    <source>
        <strain evidence="1">Race5_Kim</strain>
    </source>
</reference>
<dbReference type="Gene3D" id="3.40.50.150">
    <property type="entry name" value="Vaccinia Virus protein VP39"/>
    <property type="match status" value="1"/>
</dbReference>
<accession>A0A9Q8UV88</accession>
<reference evidence="1" key="1">
    <citation type="submission" date="2021-12" db="EMBL/GenBank/DDBJ databases">
        <authorList>
            <person name="Zaccaron A."/>
            <person name="Stergiopoulos I."/>
        </authorList>
    </citation>
    <scope>NUCLEOTIDE SEQUENCE</scope>
    <source>
        <strain evidence="1">Race5_Kim</strain>
    </source>
</reference>